<feature type="transmembrane region" description="Helical" evidence="9">
    <location>
        <begin position="484"/>
        <end position="507"/>
    </location>
</feature>
<keyword evidence="3" id="KW-1003">Cell membrane</keyword>
<dbReference type="GO" id="GO:0005044">
    <property type="term" value="F:scavenger receptor activity"/>
    <property type="evidence" value="ECO:0007669"/>
    <property type="project" value="TreeGrafter"/>
</dbReference>
<dbReference type="PANTHER" id="PTHR11923">
    <property type="entry name" value="SCAVENGER RECEPTOR CLASS B TYPE-1 SR-B1"/>
    <property type="match status" value="1"/>
</dbReference>
<keyword evidence="11" id="KW-1185">Reference proteome</keyword>
<evidence type="ECO:0000256" key="8">
    <source>
        <dbReference type="SAM" id="MobiDB-lite"/>
    </source>
</evidence>
<dbReference type="EMBL" id="JAQQBS010001422">
    <property type="protein sequence ID" value="KAK0165890.1"/>
    <property type="molecule type" value="Genomic_DNA"/>
</dbReference>
<accession>A0AA39FAC4</accession>
<evidence type="ECO:0008006" key="12">
    <source>
        <dbReference type="Google" id="ProtNLM"/>
    </source>
</evidence>
<sequence>MKPLTTKLVTLGIVGLFFSFSGIIMCFFWPHVFYKILSNELPLTPRSRIFEIWKDTNEIPMNMEFYFFNWTNPEELKIPGKKPNFIEVGPYTFKEKIEKVNIVFHPENNTVSFDQRKFWYFDPEKSNGKLSDKIVHLNVVAVSAAHKVRYWSFFMQNSLSFMLDKLSGIHIVKTVDELLFTGYEDPLITMGQMAVDDGEEIPPYDRFGWFYLRNGSTMFDGHYNMATGEDNLNNLGVMKNWNYKDTTSYYKTPCNVVEGSAGEFWPPNRDAKEITIWTADLCRPVTYEYTGTVMHKGILGYQYAIGEKTLGNSTKRHYPHDQAKYFERTTTTEDFFDAKHSTTESNENIDDPDTINMGQCYCNGECSPMGVINITACRYGAPGFVSLPHFYKADPILREQVTGMKPNETKHSFYITLEPNTGVPLDVAARFQINILVQPSLSVALFRDVPKIYFPIFWFNLKSGTTENLAWSLRQLLIVPSAGLYGSVILAIVGAIIVIIIAVAIYVRKGPKKLILARRKVGAFNGKKSEAVYMDTTITDDEHDRSSPSLQLKIQTRNS</sequence>
<evidence type="ECO:0000256" key="7">
    <source>
        <dbReference type="ARBA" id="ARBA00023180"/>
    </source>
</evidence>
<dbReference type="PANTHER" id="PTHR11923:SF93">
    <property type="entry name" value="GH07959P-RELATED"/>
    <property type="match status" value="1"/>
</dbReference>
<evidence type="ECO:0000256" key="1">
    <source>
        <dbReference type="ARBA" id="ARBA00004236"/>
    </source>
</evidence>
<comment type="similarity">
    <text evidence="2">Belongs to the CD36 family.</text>
</comment>
<reference evidence="10" key="1">
    <citation type="journal article" date="2023" name="bioRxiv">
        <title>Scaffold-level genome assemblies of two parasitoid biocontrol wasps reveal the parthenogenesis mechanism and an associated novel virus.</title>
        <authorList>
            <person name="Inwood S."/>
            <person name="Skelly J."/>
            <person name="Guhlin J."/>
            <person name="Harrop T."/>
            <person name="Goldson S."/>
            <person name="Dearden P."/>
        </authorList>
    </citation>
    <scope>NUCLEOTIDE SEQUENCE</scope>
    <source>
        <strain evidence="10">Irish</strain>
        <tissue evidence="10">Whole body</tissue>
    </source>
</reference>
<dbReference type="AlphaFoldDB" id="A0AA39FAC4"/>
<feature type="transmembrane region" description="Helical" evidence="9">
    <location>
        <begin position="12"/>
        <end position="34"/>
    </location>
</feature>
<organism evidence="10 11">
    <name type="scientific">Microctonus aethiopoides</name>
    <dbReference type="NCBI Taxonomy" id="144406"/>
    <lineage>
        <taxon>Eukaryota</taxon>
        <taxon>Metazoa</taxon>
        <taxon>Ecdysozoa</taxon>
        <taxon>Arthropoda</taxon>
        <taxon>Hexapoda</taxon>
        <taxon>Insecta</taxon>
        <taxon>Pterygota</taxon>
        <taxon>Neoptera</taxon>
        <taxon>Endopterygota</taxon>
        <taxon>Hymenoptera</taxon>
        <taxon>Apocrita</taxon>
        <taxon>Ichneumonoidea</taxon>
        <taxon>Braconidae</taxon>
        <taxon>Euphorinae</taxon>
        <taxon>Microctonus</taxon>
    </lineage>
</organism>
<evidence type="ECO:0000313" key="10">
    <source>
        <dbReference type="EMBL" id="KAK0165890.1"/>
    </source>
</evidence>
<keyword evidence="4 9" id="KW-0812">Transmembrane</keyword>
<protein>
    <recommendedName>
        <fullName evidence="12">Protein croquemort</fullName>
    </recommendedName>
</protein>
<evidence type="ECO:0000256" key="4">
    <source>
        <dbReference type="ARBA" id="ARBA00022692"/>
    </source>
</evidence>
<evidence type="ECO:0000256" key="3">
    <source>
        <dbReference type="ARBA" id="ARBA00022475"/>
    </source>
</evidence>
<dbReference type="Pfam" id="PF01130">
    <property type="entry name" value="CD36"/>
    <property type="match status" value="1"/>
</dbReference>
<gene>
    <name evidence="10" type="ORF">PV328_004369</name>
</gene>
<keyword evidence="6 9" id="KW-0472">Membrane</keyword>
<evidence type="ECO:0000313" key="11">
    <source>
        <dbReference type="Proteomes" id="UP001168990"/>
    </source>
</evidence>
<evidence type="ECO:0000256" key="2">
    <source>
        <dbReference type="ARBA" id="ARBA00010532"/>
    </source>
</evidence>
<feature type="compositionally biased region" description="Polar residues" evidence="8">
    <location>
        <begin position="547"/>
        <end position="559"/>
    </location>
</feature>
<keyword evidence="7" id="KW-0325">Glycoprotein</keyword>
<proteinExistence type="inferred from homology"/>
<dbReference type="InterPro" id="IPR002159">
    <property type="entry name" value="CD36_fam"/>
</dbReference>
<feature type="region of interest" description="Disordered" evidence="8">
    <location>
        <begin position="540"/>
        <end position="559"/>
    </location>
</feature>
<reference evidence="10" key="2">
    <citation type="submission" date="2023-03" db="EMBL/GenBank/DDBJ databases">
        <authorList>
            <person name="Inwood S.N."/>
            <person name="Skelly J.G."/>
            <person name="Guhlin J."/>
            <person name="Harrop T.W.R."/>
            <person name="Goldson S.G."/>
            <person name="Dearden P.K."/>
        </authorList>
    </citation>
    <scope>NUCLEOTIDE SEQUENCE</scope>
    <source>
        <strain evidence="10">Irish</strain>
        <tissue evidence="10">Whole body</tissue>
    </source>
</reference>
<comment type="subcellular location">
    <subcellularLocation>
        <location evidence="1">Cell membrane</location>
    </subcellularLocation>
</comment>
<name>A0AA39FAC4_9HYME</name>
<comment type="caution">
    <text evidence="10">The sequence shown here is derived from an EMBL/GenBank/DDBJ whole genome shotgun (WGS) entry which is preliminary data.</text>
</comment>
<keyword evidence="5 9" id="KW-1133">Transmembrane helix</keyword>
<dbReference type="GO" id="GO:0005737">
    <property type="term" value="C:cytoplasm"/>
    <property type="evidence" value="ECO:0007669"/>
    <property type="project" value="TreeGrafter"/>
</dbReference>
<evidence type="ECO:0000256" key="6">
    <source>
        <dbReference type="ARBA" id="ARBA00023136"/>
    </source>
</evidence>
<dbReference type="Proteomes" id="UP001168990">
    <property type="component" value="Unassembled WGS sequence"/>
</dbReference>
<evidence type="ECO:0000256" key="5">
    <source>
        <dbReference type="ARBA" id="ARBA00022989"/>
    </source>
</evidence>
<dbReference type="PRINTS" id="PR01609">
    <property type="entry name" value="CD36FAMILY"/>
</dbReference>
<dbReference type="GO" id="GO:0005886">
    <property type="term" value="C:plasma membrane"/>
    <property type="evidence" value="ECO:0007669"/>
    <property type="project" value="UniProtKB-SubCell"/>
</dbReference>
<evidence type="ECO:0000256" key="9">
    <source>
        <dbReference type="SAM" id="Phobius"/>
    </source>
</evidence>